<dbReference type="Gene3D" id="3.30.1130.10">
    <property type="match status" value="1"/>
</dbReference>
<accession>A0ABZ2KL82</accession>
<dbReference type="Proteomes" id="UP001379533">
    <property type="component" value="Chromosome"/>
</dbReference>
<reference evidence="9 10" key="1">
    <citation type="submission" date="2021-12" db="EMBL/GenBank/DDBJ databases">
        <title>Discovery of the Pendulisporaceae a myxobacterial family with distinct sporulation behavior and unique specialized metabolism.</title>
        <authorList>
            <person name="Garcia R."/>
            <person name="Popoff A."/>
            <person name="Bader C.D."/>
            <person name="Loehr J."/>
            <person name="Walesch S."/>
            <person name="Walt C."/>
            <person name="Boldt J."/>
            <person name="Bunk B."/>
            <person name="Haeckl F.J.F.P.J."/>
            <person name="Gunesch A.P."/>
            <person name="Birkelbach J."/>
            <person name="Nuebel U."/>
            <person name="Pietschmann T."/>
            <person name="Bach T."/>
            <person name="Mueller R."/>
        </authorList>
    </citation>
    <scope>NUCLEOTIDE SEQUENCE [LARGE SCALE GENOMIC DNA]</scope>
    <source>
        <strain evidence="9 10">MSr12523</strain>
    </source>
</reference>
<dbReference type="RefSeq" id="WP_394850059.1">
    <property type="nucleotide sequence ID" value="NZ_CP089982.1"/>
</dbReference>
<dbReference type="InterPro" id="IPR006157">
    <property type="entry name" value="FolB_dom"/>
</dbReference>
<evidence type="ECO:0000256" key="6">
    <source>
        <dbReference type="ARBA" id="ARBA00023239"/>
    </source>
</evidence>
<dbReference type="InterPro" id="IPR043133">
    <property type="entry name" value="GTP-CH-I_C/QueF"/>
</dbReference>
<feature type="domain" description="Dihydroneopterin aldolase/epimerase" evidence="8">
    <location>
        <begin position="17"/>
        <end position="127"/>
    </location>
</feature>
<gene>
    <name evidence="9" type="ORF">LZC95_21690</name>
</gene>
<dbReference type="SUPFAM" id="SSF55620">
    <property type="entry name" value="Tetrahydrobiopterin biosynthesis enzymes-like"/>
    <property type="match status" value="1"/>
</dbReference>
<keyword evidence="10" id="KW-1185">Reference proteome</keyword>
<evidence type="ECO:0000259" key="8">
    <source>
        <dbReference type="SMART" id="SM00905"/>
    </source>
</evidence>
<dbReference type="InterPro" id="IPR006156">
    <property type="entry name" value="Dihydroneopterin_aldolase"/>
</dbReference>
<protein>
    <recommendedName>
        <fullName evidence="4">dihydroneopterin aldolase</fullName>
        <ecNumber evidence="4">4.1.2.25</ecNumber>
    </recommendedName>
    <alternativeName>
        <fullName evidence="7">7,8-dihydroneopterin aldolase</fullName>
    </alternativeName>
</protein>
<comment type="catalytic activity">
    <reaction evidence="1">
        <text>7,8-dihydroneopterin = 6-hydroxymethyl-7,8-dihydropterin + glycolaldehyde</text>
        <dbReference type="Rhea" id="RHEA:10540"/>
        <dbReference type="ChEBI" id="CHEBI:17001"/>
        <dbReference type="ChEBI" id="CHEBI:17071"/>
        <dbReference type="ChEBI" id="CHEBI:44841"/>
        <dbReference type="EC" id="4.1.2.25"/>
    </reaction>
</comment>
<evidence type="ECO:0000313" key="9">
    <source>
        <dbReference type="EMBL" id="WXA99421.1"/>
    </source>
</evidence>
<dbReference type="SMART" id="SM00905">
    <property type="entry name" value="FolB"/>
    <property type="match status" value="1"/>
</dbReference>
<keyword evidence="6" id="KW-0456">Lyase</keyword>
<evidence type="ECO:0000256" key="4">
    <source>
        <dbReference type="ARBA" id="ARBA00013043"/>
    </source>
</evidence>
<evidence type="ECO:0000256" key="3">
    <source>
        <dbReference type="ARBA" id="ARBA00005708"/>
    </source>
</evidence>
<organism evidence="9 10">
    <name type="scientific">Pendulispora brunnea</name>
    <dbReference type="NCBI Taxonomy" id="2905690"/>
    <lineage>
        <taxon>Bacteria</taxon>
        <taxon>Pseudomonadati</taxon>
        <taxon>Myxococcota</taxon>
        <taxon>Myxococcia</taxon>
        <taxon>Myxococcales</taxon>
        <taxon>Sorangiineae</taxon>
        <taxon>Pendulisporaceae</taxon>
        <taxon>Pendulispora</taxon>
    </lineage>
</organism>
<evidence type="ECO:0000256" key="1">
    <source>
        <dbReference type="ARBA" id="ARBA00001353"/>
    </source>
</evidence>
<dbReference type="Pfam" id="PF02152">
    <property type="entry name" value="FolB"/>
    <property type="match status" value="1"/>
</dbReference>
<dbReference type="NCBIfam" id="TIGR00526">
    <property type="entry name" value="folB_dom"/>
    <property type="match status" value="1"/>
</dbReference>
<comment type="similarity">
    <text evidence="3">Belongs to the DHNA family.</text>
</comment>
<comment type="pathway">
    <text evidence="2">Cofactor biosynthesis; tetrahydrofolate biosynthesis; 2-amino-4-hydroxy-6-hydroxymethyl-7,8-dihydropteridine diphosphate from 7,8-dihydroneopterin triphosphate: step 3/4.</text>
</comment>
<dbReference type="PANTHER" id="PTHR42844:SF1">
    <property type="entry name" value="DIHYDRONEOPTERIN ALDOLASE 1-RELATED"/>
    <property type="match status" value="1"/>
</dbReference>
<sequence>MYERHTMADAGQKLRHVFIRDLMIPCFIGVPAPEREQAQRLRVNIDLSVREDPGPLPDELHAVVDYEKIVKRVRACVRAARVKLLETLAEQVAVIGLEDPRVRLVRVRLEKLDVFPDAAAAGITIERRQTE</sequence>
<evidence type="ECO:0000313" key="10">
    <source>
        <dbReference type="Proteomes" id="UP001379533"/>
    </source>
</evidence>
<dbReference type="EC" id="4.1.2.25" evidence="4"/>
<proteinExistence type="inferred from homology"/>
<name>A0ABZ2KL82_9BACT</name>
<dbReference type="PANTHER" id="PTHR42844">
    <property type="entry name" value="DIHYDRONEOPTERIN ALDOLASE 1-RELATED"/>
    <property type="match status" value="1"/>
</dbReference>
<evidence type="ECO:0000256" key="2">
    <source>
        <dbReference type="ARBA" id="ARBA00005013"/>
    </source>
</evidence>
<dbReference type="EMBL" id="CP089982">
    <property type="protein sequence ID" value="WXA99421.1"/>
    <property type="molecule type" value="Genomic_DNA"/>
</dbReference>
<evidence type="ECO:0000256" key="7">
    <source>
        <dbReference type="ARBA" id="ARBA00032903"/>
    </source>
</evidence>
<evidence type="ECO:0000256" key="5">
    <source>
        <dbReference type="ARBA" id="ARBA00022909"/>
    </source>
</evidence>
<keyword evidence="5" id="KW-0289">Folate biosynthesis</keyword>